<reference evidence="1 2" key="1">
    <citation type="submission" date="2019-05" db="EMBL/GenBank/DDBJ databases">
        <title>Emergence of the Ug99 lineage of the wheat stem rust pathogen through somatic hybridization.</title>
        <authorList>
            <person name="Li F."/>
            <person name="Upadhyaya N.M."/>
            <person name="Sperschneider J."/>
            <person name="Matny O."/>
            <person name="Nguyen-Phuc H."/>
            <person name="Mago R."/>
            <person name="Raley C."/>
            <person name="Miller M.E."/>
            <person name="Silverstein K.A.T."/>
            <person name="Henningsen E."/>
            <person name="Hirsch C.D."/>
            <person name="Visser B."/>
            <person name="Pretorius Z.A."/>
            <person name="Steffenson B.J."/>
            <person name="Schwessinger B."/>
            <person name="Dodds P.N."/>
            <person name="Figueroa M."/>
        </authorList>
    </citation>
    <scope>NUCLEOTIDE SEQUENCE [LARGE SCALE GENOMIC DNA]</scope>
    <source>
        <strain evidence="1 2">Ug99</strain>
    </source>
</reference>
<protein>
    <submittedName>
        <fullName evidence="1">Uncharacterized protein</fullName>
    </submittedName>
</protein>
<organism evidence="1 2">
    <name type="scientific">Puccinia graminis f. sp. tritici</name>
    <dbReference type="NCBI Taxonomy" id="56615"/>
    <lineage>
        <taxon>Eukaryota</taxon>
        <taxon>Fungi</taxon>
        <taxon>Dikarya</taxon>
        <taxon>Basidiomycota</taxon>
        <taxon>Pucciniomycotina</taxon>
        <taxon>Pucciniomycetes</taxon>
        <taxon>Pucciniales</taxon>
        <taxon>Pucciniaceae</taxon>
        <taxon>Puccinia</taxon>
    </lineage>
</organism>
<name>A0A5B0SJY5_PUCGR</name>
<accession>A0A5B0SJY5</accession>
<evidence type="ECO:0000313" key="1">
    <source>
        <dbReference type="EMBL" id="KAA1138120.1"/>
    </source>
</evidence>
<dbReference type="Proteomes" id="UP000325313">
    <property type="component" value="Unassembled WGS sequence"/>
</dbReference>
<sequence length="81" mass="9495">MPVNERMRMRWIQPIELETMDHHTSEQGLHPARLAPQWHNGYVPYKNGCARILTFDQSNKSDLRLEKSLETLLSLVHSDLL</sequence>
<dbReference type="EMBL" id="VDEP01000004">
    <property type="protein sequence ID" value="KAA1138120.1"/>
    <property type="molecule type" value="Genomic_DNA"/>
</dbReference>
<evidence type="ECO:0000313" key="2">
    <source>
        <dbReference type="Proteomes" id="UP000325313"/>
    </source>
</evidence>
<gene>
    <name evidence="1" type="ORF">PGTUg99_031544</name>
</gene>
<dbReference type="AlphaFoldDB" id="A0A5B0SJY5"/>
<comment type="caution">
    <text evidence="1">The sequence shown here is derived from an EMBL/GenBank/DDBJ whole genome shotgun (WGS) entry which is preliminary data.</text>
</comment>
<proteinExistence type="predicted"/>